<feature type="region of interest" description="Disordered" evidence="1">
    <location>
        <begin position="239"/>
        <end position="266"/>
    </location>
</feature>
<name>A0AA38NXQ3_9AGAR</name>
<feature type="transmembrane region" description="Helical" evidence="2">
    <location>
        <begin position="103"/>
        <end position="123"/>
    </location>
</feature>
<evidence type="ECO:0000256" key="1">
    <source>
        <dbReference type="SAM" id="MobiDB-lite"/>
    </source>
</evidence>
<comment type="caution">
    <text evidence="3">The sequence shown here is derived from an EMBL/GenBank/DDBJ whole genome shotgun (WGS) entry which is preliminary data.</text>
</comment>
<proteinExistence type="predicted"/>
<gene>
    <name evidence="3" type="ORF">F5878DRAFT_635174</name>
</gene>
<evidence type="ECO:0000256" key="2">
    <source>
        <dbReference type="SAM" id="Phobius"/>
    </source>
</evidence>
<dbReference type="Proteomes" id="UP001163846">
    <property type="component" value="Unassembled WGS sequence"/>
</dbReference>
<dbReference type="EMBL" id="MU806974">
    <property type="protein sequence ID" value="KAJ3832393.1"/>
    <property type="molecule type" value="Genomic_DNA"/>
</dbReference>
<sequence length="389" mass="42503">MIIYVHSSLAAPISGGDFRELGASAKHIGRTDGCYVYKKLRAGLATKLSINQRPAQILFLRNVQTHSLSESSSYKFCYSRITTLTMIQSRSKTPYRSTASRRALVIFVLGAVVSSSVLAAPTIRPRALALSFSETDPPSTQTFSGPGPLSRGGHGLDVATAVLPRLGGVDHNDVQVLRQDDDGLQMFDAPDYVMDSHGSDLDLLVSADLEQRAERPKRGCCSLSADGESDEFNGIGMRTKQARPAQRTPAQSHLASRGPQPAGTEQREMKLIARNNYETLKKLACEKLVSYAQQYGDISPHVLPLIESNLEGEKLIAASRTIEDQYFSDIEVMKNFANSAHNQYGIDVQAHGGVSLKEYNDLFDGVEKMTFEALKTAKAFAERLQSKAS</sequence>
<reference evidence="3" key="1">
    <citation type="submission" date="2022-08" db="EMBL/GenBank/DDBJ databases">
        <authorList>
            <consortium name="DOE Joint Genome Institute"/>
            <person name="Min B."/>
            <person name="Riley R."/>
            <person name="Sierra-Patev S."/>
            <person name="Naranjo-Ortiz M."/>
            <person name="Looney B."/>
            <person name="Konkel Z."/>
            <person name="Slot J.C."/>
            <person name="Sakamoto Y."/>
            <person name="Steenwyk J.L."/>
            <person name="Rokas A."/>
            <person name="Carro J."/>
            <person name="Camarero S."/>
            <person name="Ferreira P."/>
            <person name="Molpeceres G."/>
            <person name="Ruiz-Duenas F.J."/>
            <person name="Serrano A."/>
            <person name="Henrissat B."/>
            <person name="Drula E."/>
            <person name="Hughes K.W."/>
            <person name="Mata J.L."/>
            <person name="Ishikawa N.K."/>
            <person name="Vargas-Isla R."/>
            <person name="Ushijima S."/>
            <person name="Smith C.A."/>
            <person name="Ahrendt S."/>
            <person name="Andreopoulos W."/>
            <person name="He G."/>
            <person name="Labutti K."/>
            <person name="Lipzen A."/>
            <person name="Ng V."/>
            <person name="Sandor L."/>
            <person name="Barry K."/>
            <person name="Martinez A.T."/>
            <person name="Xiao Y."/>
            <person name="Gibbons J.G."/>
            <person name="Terashima K."/>
            <person name="Hibbett D.S."/>
            <person name="Grigoriev I.V."/>
        </authorList>
    </citation>
    <scope>NUCLEOTIDE SEQUENCE</scope>
    <source>
        <strain evidence="3">TFB9207</strain>
    </source>
</reference>
<accession>A0AA38NXQ3</accession>
<keyword evidence="2" id="KW-0812">Transmembrane</keyword>
<dbReference type="AlphaFoldDB" id="A0AA38NXQ3"/>
<keyword evidence="2" id="KW-0472">Membrane</keyword>
<evidence type="ECO:0000313" key="4">
    <source>
        <dbReference type="Proteomes" id="UP001163846"/>
    </source>
</evidence>
<protein>
    <submittedName>
        <fullName evidence="3">Uncharacterized protein</fullName>
    </submittedName>
</protein>
<keyword evidence="2" id="KW-1133">Transmembrane helix</keyword>
<keyword evidence="4" id="KW-1185">Reference proteome</keyword>
<evidence type="ECO:0000313" key="3">
    <source>
        <dbReference type="EMBL" id="KAJ3832393.1"/>
    </source>
</evidence>
<organism evidence="3 4">
    <name type="scientific">Lentinula raphanica</name>
    <dbReference type="NCBI Taxonomy" id="153919"/>
    <lineage>
        <taxon>Eukaryota</taxon>
        <taxon>Fungi</taxon>
        <taxon>Dikarya</taxon>
        <taxon>Basidiomycota</taxon>
        <taxon>Agaricomycotina</taxon>
        <taxon>Agaricomycetes</taxon>
        <taxon>Agaricomycetidae</taxon>
        <taxon>Agaricales</taxon>
        <taxon>Marasmiineae</taxon>
        <taxon>Omphalotaceae</taxon>
        <taxon>Lentinula</taxon>
    </lineage>
</organism>